<dbReference type="HOGENOM" id="CLU_024459_1_1_1"/>
<dbReference type="InterPro" id="IPR046342">
    <property type="entry name" value="CBS_dom_sf"/>
</dbReference>
<sequence length="326" mass="35963">MLDFQHVKNVTCRSIVDSPHATKAVVCISADSNTIAAYKAHTHHHISSAPVVDPDTGVICGMLDYVDLADFLLHKGVDGLQLEATARTLVDRSMKDPFYSTGIDSPILNAIEVLGMGIHRIVLMNDAISKTDIPKPSERICGVLSQSDLLRWILKEQQGKRDNDFLLPLSHLIKITYPAVSVNPSELLIEAIRKMRVNSVSSVAVVEKNNLIVGHLSASDLQYLIFKKDPKSFLFQPVLPFISMVLSEIGISRGGDRYPYYDVYEDTPLINVIEKLLATSTHRVWVVENPATSPNRAGSAHPKLLGVVSMTDIIDGVFKPKSGHEY</sequence>
<dbReference type="GO" id="GO:0004865">
    <property type="term" value="F:protein serine/threonine phosphatase inhibitor activity"/>
    <property type="evidence" value="ECO:0007669"/>
    <property type="project" value="TreeGrafter"/>
</dbReference>
<evidence type="ECO:0000256" key="3">
    <source>
        <dbReference type="PROSITE-ProRule" id="PRU00703"/>
    </source>
</evidence>
<keyword evidence="6" id="KW-1185">Reference proteome</keyword>
<feature type="domain" description="CBS" evidence="4">
    <location>
        <begin position="21"/>
        <end position="79"/>
    </location>
</feature>
<dbReference type="InterPro" id="IPR050511">
    <property type="entry name" value="AMPK_gamma/SDS23_families"/>
</dbReference>
<dbReference type="AlphaFoldDB" id="A0A098VTW8"/>
<dbReference type="GeneID" id="25258569"/>
<dbReference type="SMART" id="SM00116">
    <property type="entry name" value="CBS"/>
    <property type="match status" value="3"/>
</dbReference>
<dbReference type="VEuPathDB" id="MicrosporidiaDB:DI09_15p400"/>
<accession>A0A098VTW8</accession>
<dbReference type="GO" id="GO:0042149">
    <property type="term" value="P:cellular response to glucose starvation"/>
    <property type="evidence" value="ECO:0007669"/>
    <property type="project" value="TreeGrafter"/>
</dbReference>
<dbReference type="InterPro" id="IPR000644">
    <property type="entry name" value="CBS_dom"/>
</dbReference>
<feature type="domain" description="CBS" evidence="4">
    <location>
        <begin position="251"/>
        <end position="323"/>
    </location>
</feature>
<name>A0A098VTW8_9MICR</name>
<evidence type="ECO:0000256" key="2">
    <source>
        <dbReference type="ARBA" id="ARBA00023122"/>
    </source>
</evidence>
<feature type="domain" description="CBS" evidence="4">
    <location>
        <begin position="175"/>
        <end position="231"/>
    </location>
</feature>
<dbReference type="SUPFAM" id="SSF54631">
    <property type="entry name" value="CBS-domain pair"/>
    <property type="match status" value="2"/>
</dbReference>
<organism evidence="5 6">
    <name type="scientific">Mitosporidium daphniae</name>
    <dbReference type="NCBI Taxonomy" id="1485682"/>
    <lineage>
        <taxon>Eukaryota</taxon>
        <taxon>Fungi</taxon>
        <taxon>Fungi incertae sedis</taxon>
        <taxon>Microsporidia</taxon>
        <taxon>Mitosporidium</taxon>
    </lineage>
</organism>
<dbReference type="OrthoDB" id="449052at2759"/>
<reference evidence="5 6" key="1">
    <citation type="submission" date="2014-04" db="EMBL/GenBank/DDBJ databases">
        <title>A new species of microsporidia sheds light on the evolution of extreme parasitism.</title>
        <authorList>
            <person name="Haag K.L."/>
            <person name="James T.Y."/>
            <person name="Larsson R."/>
            <person name="Schaer T.M."/>
            <person name="Refardt D."/>
            <person name="Pombert J.-F."/>
            <person name="Ebert D."/>
        </authorList>
    </citation>
    <scope>NUCLEOTIDE SEQUENCE [LARGE SCALE GENOMIC DNA]</scope>
    <source>
        <strain evidence="5 6">UGP3</strain>
        <tissue evidence="5">Spores</tissue>
    </source>
</reference>
<dbReference type="RefSeq" id="XP_013239000.1">
    <property type="nucleotide sequence ID" value="XM_013383546.1"/>
</dbReference>
<comment type="caution">
    <text evidence="5">The sequence shown here is derived from an EMBL/GenBank/DDBJ whole genome shotgun (WGS) entry which is preliminary data.</text>
</comment>
<evidence type="ECO:0000313" key="6">
    <source>
        <dbReference type="Proteomes" id="UP000029725"/>
    </source>
</evidence>
<dbReference type="PANTHER" id="PTHR13780:SF36">
    <property type="entry name" value="CBS DOMAIN-CONTAINING PROTEIN"/>
    <property type="match status" value="1"/>
</dbReference>
<dbReference type="EMBL" id="JMKJ01000066">
    <property type="protein sequence ID" value="KGG52573.1"/>
    <property type="molecule type" value="Genomic_DNA"/>
</dbReference>
<dbReference type="PROSITE" id="PS51371">
    <property type="entry name" value="CBS"/>
    <property type="match status" value="3"/>
</dbReference>
<dbReference type="Gene3D" id="3.10.580.10">
    <property type="entry name" value="CBS-domain"/>
    <property type="match status" value="2"/>
</dbReference>
<evidence type="ECO:0000313" key="5">
    <source>
        <dbReference type="EMBL" id="KGG52573.1"/>
    </source>
</evidence>
<keyword evidence="1" id="KW-0677">Repeat</keyword>
<dbReference type="PANTHER" id="PTHR13780">
    <property type="entry name" value="AMP-ACTIVATED PROTEIN KINASE, GAMMA REGULATORY SUBUNIT"/>
    <property type="match status" value="1"/>
</dbReference>
<evidence type="ECO:0000259" key="4">
    <source>
        <dbReference type="PROSITE" id="PS51371"/>
    </source>
</evidence>
<keyword evidence="2 3" id="KW-0129">CBS domain</keyword>
<gene>
    <name evidence="5" type="ORF">DI09_15p400</name>
</gene>
<dbReference type="Proteomes" id="UP000029725">
    <property type="component" value="Unassembled WGS sequence"/>
</dbReference>
<protein>
    <recommendedName>
        <fullName evidence="4">CBS domain-containing protein</fullName>
    </recommendedName>
</protein>
<dbReference type="Pfam" id="PF00571">
    <property type="entry name" value="CBS"/>
    <property type="match status" value="2"/>
</dbReference>
<proteinExistence type="predicted"/>
<evidence type="ECO:0000256" key="1">
    <source>
        <dbReference type="ARBA" id="ARBA00022737"/>
    </source>
</evidence>